<keyword evidence="5" id="KW-1185">Reference proteome</keyword>
<evidence type="ECO:0000256" key="2">
    <source>
        <dbReference type="SAM" id="MobiDB-lite"/>
    </source>
</evidence>
<feature type="compositionally biased region" description="Polar residues" evidence="2">
    <location>
        <begin position="1"/>
        <end position="28"/>
    </location>
</feature>
<reference evidence="3" key="3">
    <citation type="submission" date="2016-07" db="EMBL/GenBank/DDBJ databases">
        <title>Evolution of pathogenesis and genome organization in the Tremellales.</title>
        <authorList>
            <person name="Cuomo C."/>
            <person name="Litvintseva A."/>
            <person name="Heitman J."/>
            <person name="Chen Y."/>
            <person name="Sun S."/>
            <person name="Springer D."/>
            <person name="Dromer F."/>
            <person name="Young S."/>
            <person name="Zeng Q."/>
            <person name="Chapman S."/>
            <person name="Gujja S."/>
            <person name="Saif S."/>
            <person name="Birren B."/>
        </authorList>
    </citation>
    <scope>NUCLEOTIDE SEQUENCE</scope>
    <source>
        <strain evidence="3">CBS 10737</strain>
    </source>
</reference>
<evidence type="ECO:0000313" key="5">
    <source>
        <dbReference type="Proteomes" id="UP000094020"/>
    </source>
</evidence>
<proteinExistence type="predicted"/>
<accession>A0A1B9HUL7</accession>
<feature type="compositionally biased region" description="Low complexity" evidence="2">
    <location>
        <begin position="82"/>
        <end position="114"/>
    </location>
</feature>
<feature type="compositionally biased region" description="Polar residues" evidence="2">
    <location>
        <begin position="59"/>
        <end position="71"/>
    </location>
</feature>
<feature type="compositionally biased region" description="Low complexity" evidence="2">
    <location>
        <begin position="509"/>
        <end position="530"/>
    </location>
</feature>
<dbReference type="OrthoDB" id="2564939at2759"/>
<feature type="region of interest" description="Disordered" evidence="2">
    <location>
        <begin position="1"/>
        <end position="151"/>
    </location>
</feature>
<dbReference type="AlphaFoldDB" id="A0A1B9HUL7"/>
<reference evidence="4" key="4">
    <citation type="submission" date="2024-02" db="EMBL/GenBank/DDBJ databases">
        <title>Comparative genomics of Cryptococcus and Kwoniella reveals pathogenesis evolution and contrasting modes of karyotype evolution via chromosome fusion or intercentromeric recombination.</title>
        <authorList>
            <person name="Coelho M.A."/>
            <person name="David-Palma M."/>
            <person name="Shea T."/>
            <person name="Bowers K."/>
            <person name="McGinley-Smith S."/>
            <person name="Mohammad A.W."/>
            <person name="Gnirke A."/>
            <person name="Yurkov A.M."/>
            <person name="Nowrousian M."/>
            <person name="Sun S."/>
            <person name="Cuomo C.A."/>
            <person name="Heitman J."/>
        </authorList>
    </citation>
    <scope>NUCLEOTIDE SEQUENCE</scope>
    <source>
        <strain evidence="4">CBS 10737</strain>
    </source>
</reference>
<feature type="compositionally biased region" description="Low complexity" evidence="2">
    <location>
        <begin position="122"/>
        <end position="131"/>
    </location>
</feature>
<sequence length="609" mass="66167">MSSSNVPSTPNHRYQAKSTIIISPSFKNGQDKMKRNQVKQSSDRFIINSGPAPPANLSRLHSSFTSTSGTLNKGLKPLGMTSSSSLNISPRSPSSASSNIHEDNNPSSSNLSNSKQDKRKSIIIPPSTPTIMDTEESIDQSQSSSRNKLKRLSLCSRPPSFELESIDYKSPLILSSPSPNLQISTQPLTPINGSERSRRPDRRMGLRASISYSPAIPLPTPRTAERKVFGRGDGWGMDEDVIEKRNVESEDELMDEVQQDRRISGVQTLAEKHADLLTHIAQRERRVAELKQELLAQENSLAKLKSRWTTIVSRSALSPIQSDPPAPTPAPQSRSSHSRSHTTTQHPLTRRPNSTISSSASASASTSSSSLSLTTIDEPLSNALIASTGGLSNTGAAVLSGIISQTEGYLSPEVVQGGKRFLGNLWKTVGAAAGGTIPEQESIKHDNSTSNGKQPAEENHGVPKLDLTNLQKLITPWDTPSSRLSNSSSTNVNCNHQQQQRNNRRANDRSNTVTPTSFTRRTPTSPPATVGLGFDLNIKPTSTISSNTSPKFDHSHDLLDDDTTTDNERENQHNVNLGKTLTPMKSRLDTTDLVKVISTNSSDDGWGPW</sequence>
<dbReference type="RefSeq" id="XP_019008179.1">
    <property type="nucleotide sequence ID" value="XM_019158433.1"/>
</dbReference>
<dbReference type="EMBL" id="KV700117">
    <property type="protein sequence ID" value="OCF46960.1"/>
    <property type="molecule type" value="Genomic_DNA"/>
</dbReference>
<feature type="compositionally biased region" description="Low complexity" evidence="2">
    <location>
        <begin position="354"/>
        <end position="372"/>
    </location>
</feature>
<feature type="compositionally biased region" description="Low complexity" evidence="2">
    <location>
        <begin position="481"/>
        <end position="501"/>
    </location>
</feature>
<dbReference type="GeneID" id="30175103"/>
<feature type="region of interest" description="Disordered" evidence="2">
    <location>
        <begin position="437"/>
        <end position="573"/>
    </location>
</feature>
<reference evidence="3" key="1">
    <citation type="submission" date="2013-07" db="EMBL/GenBank/DDBJ databases">
        <title>The Genome Sequence of Cryptococcus pinus CBS10737.</title>
        <authorList>
            <consortium name="The Broad Institute Genome Sequencing Platform"/>
            <person name="Cuomo C."/>
            <person name="Litvintseva A."/>
            <person name="Chen Y."/>
            <person name="Heitman J."/>
            <person name="Sun S."/>
            <person name="Springer D."/>
            <person name="Dromer F."/>
            <person name="Young S.K."/>
            <person name="Zeng Q."/>
            <person name="Gargeya S."/>
            <person name="Fitzgerald M."/>
            <person name="Abouelleil A."/>
            <person name="Alvarado L."/>
            <person name="Berlin A.M."/>
            <person name="Chapman S.B."/>
            <person name="Dewar J."/>
            <person name="Goldberg J."/>
            <person name="Griggs A."/>
            <person name="Gujja S."/>
            <person name="Hansen M."/>
            <person name="Howarth C."/>
            <person name="Imamovic A."/>
            <person name="Larimer J."/>
            <person name="McCowan C."/>
            <person name="Murphy C."/>
            <person name="Pearson M."/>
            <person name="Priest M."/>
            <person name="Roberts A."/>
            <person name="Saif S."/>
            <person name="Shea T."/>
            <person name="Sykes S."/>
            <person name="Wortman J."/>
            <person name="Nusbaum C."/>
            <person name="Birren B."/>
        </authorList>
    </citation>
    <scope>NUCLEOTIDE SEQUENCE [LARGE SCALE GENOMIC DNA]</scope>
    <source>
        <strain evidence="3">CBS 10737</strain>
    </source>
</reference>
<feature type="compositionally biased region" description="Low complexity" evidence="2">
    <location>
        <begin position="140"/>
        <end position="151"/>
    </location>
</feature>
<feature type="coiled-coil region" evidence="1">
    <location>
        <begin position="273"/>
        <end position="307"/>
    </location>
</feature>
<name>A0A1B9HUL7_9TREE</name>
<organism evidence="3">
    <name type="scientific">Kwoniella pini CBS 10737</name>
    <dbReference type="NCBI Taxonomy" id="1296096"/>
    <lineage>
        <taxon>Eukaryota</taxon>
        <taxon>Fungi</taxon>
        <taxon>Dikarya</taxon>
        <taxon>Basidiomycota</taxon>
        <taxon>Agaricomycotina</taxon>
        <taxon>Tremellomycetes</taxon>
        <taxon>Tremellales</taxon>
        <taxon>Cryptococcaceae</taxon>
        <taxon>Kwoniella</taxon>
    </lineage>
</organism>
<feature type="region of interest" description="Disordered" evidence="2">
    <location>
        <begin position="315"/>
        <end position="372"/>
    </location>
</feature>
<reference evidence="4" key="2">
    <citation type="submission" date="2013-07" db="EMBL/GenBank/DDBJ databases">
        <authorList>
            <consortium name="The Broad Institute Genome Sequencing Platform"/>
            <person name="Cuomo C."/>
            <person name="Litvintseva A."/>
            <person name="Chen Y."/>
            <person name="Heitman J."/>
            <person name="Sun S."/>
            <person name="Springer D."/>
            <person name="Dromer F."/>
            <person name="Young S.K."/>
            <person name="Zeng Q."/>
            <person name="Gargeya S."/>
            <person name="Fitzgerald M."/>
            <person name="Abouelleil A."/>
            <person name="Alvarado L."/>
            <person name="Berlin A.M."/>
            <person name="Chapman S.B."/>
            <person name="Dewar J."/>
            <person name="Goldberg J."/>
            <person name="Griggs A."/>
            <person name="Gujja S."/>
            <person name="Hansen M."/>
            <person name="Howarth C."/>
            <person name="Imamovic A."/>
            <person name="Larimer J."/>
            <person name="McCowan C."/>
            <person name="Murphy C."/>
            <person name="Pearson M."/>
            <person name="Priest M."/>
            <person name="Roberts A."/>
            <person name="Saif S."/>
            <person name="Shea T."/>
            <person name="Sykes S."/>
            <person name="Wortman J."/>
            <person name="Nusbaum C."/>
            <person name="Birren B."/>
        </authorList>
    </citation>
    <scope>NUCLEOTIDE SEQUENCE</scope>
    <source>
        <strain evidence="4">CBS 10737</strain>
    </source>
</reference>
<evidence type="ECO:0008006" key="6">
    <source>
        <dbReference type="Google" id="ProtNLM"/>
    </source>
</evidence>
<evidence type="ECO:0000256" key="1">
    <source>
        <dbReference type="SAM" id="Coils"/>
    </source>
</evidence>
<keyword evidence="1" id="KW-0175">Coiled coil</keyword>
<feature type="compositionally biased region" description="Polar residues" evidence="2">
    <location>
        <begin position="539"/>
        <end position="550"/>
    </location>
</feature>
<dbReference type="KEGG" id="kpin:30175103"/>
<dbReference type="Proteomes" id="UP000094020">
    <property type="component" value="Chromosome 2"/>
</dbReference>
<dbReference type="EMBL" id="CP144520">
    <property type="protein sequence ID" value="WWC68248.1"/>
    <property type="molecule type" value="Genomic_DNA"/>
</dbReference>
<evidence type="ECO:0000313" key="3">
    <source>
        <dbReference type="EMBL" id="OCF46960.1"/>
    </source>
</evidence>
<feature type="compositionally biased region" description="Polar residues" evidence="2">
    <location>
        <begin position="185"/>
        <end position="194"/>
    </location>
</feature>
<gene>
    <name evidence="3" type="ORF">I206_06734</name>
    <name evidence="4" type="ORF">I206_102171</name>
</gene>
<evidence type="ECO:0000313" key="4">
    <source>
        <dbReference type="EMBL" id="WWC68248.1"/>
    </source>
</evidence>
<dbReference type="STRING" id="1296096.A0A1B9HUL7"/>
<feature type="region of interest" description="Disordered" evidence="2">
    <location>
        <begin position="177"/>
        <end position="202"/>
    </location>
</feature>
<protein>
    <recommendedName>
        <fullName evidence="6">DUF4048 domain-containing protein</fullName>
    </recommendedName>
</protein>